<protein>
    <submittedName>
        <fullName evidence="1">Uncharacterized protein</fullName>
    </submittedName>
</protein>
<evidence type="ECO:0000313" key="1">
    <source>
        <dbReference type="EMBL" id="MBW0506420.1"/>
    </source>
</evidence>
<evidence type="ECO:0000313" key="2">
    <source>
        <dbReference type="Proteomes" id="UP000765509"/>
    </source>
</evidence>
<gene>
    <name evidence="1" type="ORF">O181_046135</name>
</gene>
<name>A0A9Q3DSR6_9BASI</name>
<accession>A0A9Q3DSR6</accession>
<keyword evidence="2" id="KW-1185">Reference proteome</keyword>
<dbReference type="EMBL" id="AVOT02019073">
    <property type="protein sequence ID" value="MBW0506420.1"/>
    <property type="molecule type" value="Genomic_DNA"/>
</dbReference>
<dbReference type="Proteomes" id="UP000765509">
    <property type="component" value="Unassembled WGS sequence"/>
</dbReference>
<sequence>MASSLISNLNNSIKTPNSLYHSALSNLSNAISTNQLLTPLLPLSQHLSKPFMKCCLEAFAAAKHNLEALSGLVQSRVLLKASPLYVGAHT</sequence>
<comment type="caution">
    <text evidence="1">The sequence shown here is derived from an EMBL/GenBank/DDBJ whole genome shotgun (WGS) entry which is preliminary data.</text>
</comment>
<proteinExistence type="predicted"/>
<dbReference type="AlphaFoldDB" id="A0A9Q3DSR6"/>
<reference evidence="1" key="1">
    <citation type="submission" date="2021-03" db="EMBL/GenBank/DDBJ databases">
        <title>Draft genome sequence of rust myrtle Austropuccinia psidii MF-1, a brazilian biotype.</title>
        <authorList>
            <person name="Quecine M.C."/>
            <person name="Pachon D.M.R."/>
            <person name="Bonatelli M.L."/>
            <person name="Correr F.H."/>
            <person name="Franceschini L.M."/>
            <person name="Leite T.F."/>
            <person name="Margarido G.R.A."/>
            <person name="Almeida C.A."/>
            <person name="Ferrarezi J.A."/>
            <person name="Labate C.A."/>
        </authorList>
    </citation>
    <scope>NUCLEOTIDE SEQUENCE</scope>
    <source>
        <strain evidence="1">MF-1</strain>
    </source>
</reference>
<organism evidence="1 2">
    <name type="scientific">Austropuccinia psidii MF-1</name>
    <dbReference type="NCBI Taxonomy" id="1389203"/>
    <lineage>
        <taxon>Eukaryota</taxon>
        <taxon>Fungi</taxon>
        <taxon>Dikarya</taxon>
        <taxon>Basidiomycota</taxon>
        <taxon>Pucciniomycotina</taxon>
        <taxon>Pucciniomycetes</taxon>
        <taxon>Pucciniales</taxon>
        <taxon>Sphaerophragmiaceae</taxon>
        <taxon>Austropuccinia</taxon>
    </lineage>
</organism>